<evidence type="ECO:0000256" key="10">
    <source>
        <dbReference type="ARBA" id="ARBA00023016"/>
    </source>
</evidence>
<keyword evidence="4 11" id="KW-0808">Transferase</keyword>
<dbReference type="SUPFAM" id="SSF56112">
    <property type="entry name" value="Protein kinase-like (PK-like)"/>
    <property type="match status" value="1"/>
</dbReference>
<dbReference type="InterPro" id="IPR011009">
    <property type="entry name" value="Kinase-like_dom_sf"/>
</dbReference>
<dbReference type="HAMAP" id="MF_01497">
    <property type="entry name" value="SrkA_kinase"/>
    <property type="match status" value="1"/>
</dbReference>
<dbReference type="NCBIfam" id="NF008738">
    <property type="entry name" value="PRK11768.1"/>
    <property type="match status" value="1"/>
</dbReference>
<dbReference type="Gene3D" id="1.10.510.10">
    <property type="entry name" value="Transferase(Phosphotransferase) domain 1"/>
    <property type="match status" value="1"/>
</dbReference>
<dbReference type="Gene3D" id="3.30.200.70">
    <property type="match status" value="1"/>
</dbReference>
<keyword evidence="5 11" id="KW-0479">Metal-binding</keyword>
<evidence type="ECO:0000256" key="9">
    <source>
        <dbReference type="ARBA" id="ARBA00022842"/>
    </source>
</evidence>
<comment type="subunit">
    <text evidence="11">Monomer.</text>
</comment>
<evidence type="ECO:0000256" key="5">
    <source>
        <dbReference type="ARBA" id="ARBA00022723"/>
    </source>
</evidence>
<dbReference type="Proteomes" id="UP001431449">
    <property type="component" value="Unassembled WGS sequence"/>
</dbReference>
<evidence type="ECO:0000256" key="8">
    <source>
        <dbReference type="ARBA" id="ARBA00022840"/>
    </source>
</evidence>
<evidence type="ECO:0000256" key="7">
    <source>
        <dbReference type="ARBA" id="ARBA00022777"/>
    </source>
</evidence>
<keyword evidence="3 11" id="KW-0597">Phosphoprotein</keyword>
<proteinExistence type="inferred from homology"/>
<comment type="caution">
    <text evidence="13">The sequence shown here is derived from an EMBL/GenBank/DDBJ whole genome shotgun (WGS) entry which is preliminary data.</text>
</comment>
<gene>
    <name evidence="11" type="primary">srkA</name>
    <name evidence="13" type="ORF">M0G41_14190</name>
</gene>
<feature type="binding site" evidence="11">
    <location>
        <position position="216"/>
    </location>
    <ligand>
        <name>Mg(2+)</name>
        <dbReference type="ChEBI" id="CHEBI:18420"/>
    </ligand>
</feature>
<comment type="cofactor">
    <cofactor evidence="11">
        <name>Mg(2+)</name>
        <dbReference type="ChEBI" id="CHEBI:18420"/>
    </cofactor>
</comment>
<dbReference type="PANTHER" id="PTHR39573">
    <property type="entry name" value="STRESS RESPONSE KINASE A"/>
    <property type="match status" value="1"/>
</dbReference>
<evidence type="ECO:0000259" key="12">
    <source>
        <dbReference type="Pfam" id="PF01636"/>
    </source>
</evidence>
<keyword evidence="1 11" id="KW-0963">Cytoplasm</keyword>
<evidence type="ECO:0000256" key="3">
    <source>
        <dbReference type="ARBA" id="ARBA00022553"/>
    </source>
</evidence>
<feature type="binding site" evidence="11">
    <location>
        <position position="228"/>
    </location>
    <ligand>
        <name>Mg(2+)</name>
        <dbReference type="ChEBI" id="CHEBI:18420"/>
    </ligand>
</feature>
<sequence length="338" mass="37837">MLPALPADDTATPDHPFSGLDPQAVVEALEALGLPCDGRVLALNSYENRVFRVGIEDAAPLIAKFYRPGRWTDAAIAEEQAFAAELAAANVPVVPPLSTHGRSLHPHGIHRIALFPVRGGRAPEMGDRATLTSLGRFLGLLHSVGARRPFSQRISLDIERYGDTALDALLDSPLLPTELADNLAALGDAVLDRVEERLERIDPPMIRLHGDCHAGNVLWLDDAPQFVDLDDCLMGPAVQDLWMLVSGSAEEQREQMDWVLEGYRTFREFDAHELGLIEALRSLRLLHFHAWVCQRWDDPAFPAAFPWFGERRHWERLLQQLQEQLAELQEHSPWDMPD</sequence>
<dbReference type="RefSeq" id="WP_248210471.1">
    <property type="nucleotide sequence ID" value="NZ_JALNMH010000012.1"/>
</dbReference>
<accession>A0ABT0GJU3</accession>
<keyword evidence="8 11" id="KW-0067">ATP-binding</keyword>
<comment type="subcellular location">
    <subcellularLocation>
        <location evidence="11">Cytoplasm</location>
    </subcellularLocation>
</comment>
<dbReference type="Gene3D" id="1.20.1270.170">
    <property type="match status" value="1"/>
</dbReference>
<evidence type="ECO:0000256" key="2">
    <source>
        <dbReference type="ARBA" id="ARBA00022527"/>
    </source>
</evidence>
<evidence type="ECO:0000256" key="1">
    <source>
        <dbReference type="ARBA" id="ARBA00022490"/>
    </source>
</evidence>
<keyword evidence="14" id="KW-1185">Reference proteome</keyword>
<keyword evidence="6 11" id="KW-0547">Nucleotide-binding</keyword>
<name>A0ABT0GJU3_9GAMM</name>
<feature type="active site" evidence="11">
    <location>
        <position position="228"/>
    </location>
</feature>
<feature type="domain" description="Aminoglycoside phosphotransferase" evidence="12">
    <location>
        <begin position="44"/>
        <end position="267"/>
    </location>
</feature>
<reference evidence="13" key="1">
    <citation type="submission" date="2022-04" db="EMBL/GenBank/DDBJ databases">
        <title>Lysobacter sp. CAU 1642 isolated from sea sand.</title>
        <authorList>
            <person name="Kim W."/>
        </authorList>
    </citation>
    <scope>NUCLEOTIDE SEQUENCE</scope>
    <source>
        <strain evidence="13">CAU 1642</strain>
    </source>
</reference>
<evidence type="ECO:0000313" key="14">
    <source>
        <dbReference type="Proteomes" id="UP001431449"/>
    </source>
</evidence>
<dbReference type="PANTHER" id="PTHR39573:SF1">
    <property type="entry name" value="STRESS RESPONSE KINASE A"/>
    <property type="match status" value="1"/>
</dbReference>
<dbReference type="EC" id="2.7.11.1" evidence="11"/>
<keyword evidence="10 11" id="KW-0346">Stress response</keyword>
<evidence type="ECO:0000256" key="6">
    <source>
        <dbReference type="ARBA" id="ARBA00022741"/>
    </source>
</evidence>
<comment type="catalytic activity">
    <reaction evidence="11">
        <text>L-threonyl-[protein] + ATP = O-phospho-L-threonyl-[protein] + ADP + H(+)</text>
        <dbReference type="Rhea" id="RHEA:46608"/>
        <dbReference type="Rhea" id="RHEA-COMP:11060"/>
        <dbReference type="Rhea" id="RHEA-COMP:11605"/>
        <dbReference type="ChEBI" id="CHEBI:15378"/>
        <dbReference type="ChEBI" id="CHEBI:30013"/>
        <dbReference type="ChEBI" id="CHEBI:30616"/>
        <dbReference type="ChEBI" id="CHEBI:61977"/>
        <dbReference type="ChEBI" id="CHEBI:456216"/>
        <dbReference type="EC" id="2.7.11.1"/>
    </reaction>
</comment>
<evidence type="ECO:0000313" key="13">
    <source>
        <dbReference type="EMBL" id="MCK7594819.1"/>
    </source>
</evidence>
<comment type="similarity">
    <text evidence="11">Belongs to the SrkA/RdoA protein kinase family.</text>
</comment>
<feature type="site" description="ATP" evidence="11">
    <location>
        <position position="45"/>
    </location>
</feature>
<keyword evidence="9 11" id="KW-0460">Magnesium</keyword>
<feature type="active site" description="Proton acceptor" evidence="11">
    <location>
        <position position="211"/>
    </location>
</feature>
<dbReference type="InterPro" id="IPR002575">
    <property type="entry name" value="Aminoglycoside_PTrfase"/>
</dbReference>
<comment type="function">
    <text evidence="11">A protein kinase that phosphorylates Ser and Thr residues. Probably acts to suppress the effects of stress linked to accumulation of reactive oxygen species. Probably involved in the extracytoplasmic stress response.</text>
</comment>
<comment type="catalytic activity">
    <reaction evidence="11">
        <text>L-seryl-[protein] + ATP = O-phospho-L-seryl-[protein] + ADP + H(+)</text>
        <dbReference type="Rhea" id="RHEA:17989"/>
        <dbReference type="Rhea" id="RHEA-COMP:9863"/>
        <dbReference type="Rhea" id="RHEA-COMP:11604"/>
        <dbReference type="ChEBI" id="CHEBI:15378"/>
        <dbReference type="ChEBI" id="CHEBI:29999"/>
        <dbReference type="ChEBI" id="CHEBI:30616"/>
        <dbReference type="ChEBI" id="CHEBI:83421"/>
        <dbReference type="ChEBI" id="CHEBI:456216"/>
        <dbReference type="EC" id="2.7.11.1"/>
    </reaction>
</comment>
<dbReference type="InterPro" id="IPR032882">
    <property type="entry name" value="SrkA/RdoA"/>
</dbReference>
<dbReference type="EMBL" id="JALNMH010000012">
    <property type="protein sequence ID" value="MCK7594819.1"/>
    <property type="molecule type" value="Genomic_DNA"/>
</dbReference>
<keyword evidence="2 11" id="KW-0723">Serine/threonine-protein kinase</keyword>
<evidence type="ECO:0000256" key="4">
    <source>
        <dbReference type="ARBA" id="ARBA00022679"/>
    </source>
</evidence>
<organism evidence="13 14">
    <name type="scientific">Pseudomarimonas salicorniae</name>
    <dbReference type="NCBI Taxonomy" id="2933270"/>
    <lineage>
        <taxon>Bacteria</taxon>
        <taxon>Pseudomonadati</taxon>
        <taxon>Pseudomonadota</taxon>
        <taxon>Gammaproteobacteria</taxon>
        <taxon>Lysobacterales</taxon>
        <taxon>Lysobacteraceae</taxon>
        <taxon>Pseudomarimonas</taxon>
    </lineage>
</organism>
<protein>
    <recommendedName>
        <fullName evidence="11">Stress response kinase A</fullName>
        <ecNumber evidence="11">2.7.11.1</ecNumber>
    </recommendedName>
    <alternativeName>
        <fullName evidence="11">Serine/threonine-protein kinase SrkA</fullName>
    </alternativeName>
</protein>
<dbReference type="Pfam" id="PF01636">
    <property type="entry name" value="APH"/>
    <property type="match status" value="1"/>
</dbReference>
<dbReference type="GO" id="GO:0004674">
    <property type="term" value="F:protein serine/threonine kinase activity"/>
    <property type="evidence" value="ECO:0007669"/>
    <property type="project" value="UniProtKB-KW"/>
</dbReference>
<keyword evidence="7 11" id="KW-0418">Kinase</keyword>
<evidence type="ECO:0000256" key="11">
    <source>
        <dbReference type="HAMAP-Rule" id="MF_01497"/>
    </source>
</evidence>